<reference evidence="2 4" key="2">
    <citation type="journal article" date="2014" name="BMC Genomics">
        <title>An improved genome release (version Mt4.0) for the model legume Medicago truncatula.</title>
        <authorList>
            <person name="Tang H."/>
            <person name="Krishnakumar V."/>
            <person name="Bidwell S."/>
            <person name="Rosen B."/>
            <person name="Chan A."/>
            <person name="Zhou S."/>
            <person name="Gentzbittel L."/>
            <person name="Childs K.L."/>
            <person name="Yandell M."/>
            <person name="Gundlach H."/>
            <person name="Mayer K.F."/>
            <person name="Schwartz D.C."/>
            <person name="Town C.D."/>
        </authorList>
    </citation>
    <scope>GENOME REANNOTATION</scope>
    <source>
        <strain evidence="2">A17</strain>
        <strain evidence="3 4">cv. Jemalong A17</strain>
    </source>
</reference>
<reference evidence="3" key="3">
    <citation type="submission" date="2015-04" db="UniProtKB">
        <authorList>
            <consortium name="EnsemblPlants"/>
        </authorList>
    </citation>
    <scope>IDENTIFICATION</scope>
    <source>
        <strain evidence="3">cv. Jemalong A17</strain>
    </source>
</reference>
<keyword evidence="4" id="KW-1185">Reference proteome</keyword>
<evidence type="ECO:0000256" key="1">
    <source>
        <dbReference type="SAM" id="MobiDB-lite"/>
    </source>
</evidence>
<sequence>MACQCTVHEVREKTHNNNINTSNQYKSEPNNTNPDLYHYKSKSYNNHNSSEANNHNKSESHNNNSSEYHNKHGNSLEAQIGPETTTTKQKEVKKFQIFICRSSSNLSTLLKNNTGFV</sequence>
<accession>A0A072U2I1</accession>
<dbReference type="EMBL" id="CM001223">
    <property type="protein sequence ID" value="KEH23353.1"/>
    <property type="molecule type" value="Genomic_DNA"/>
</dbReference>
<dbReference type="HOGENOM" id="CLU_2088456_0_0_1"/>
<proteinExistence type="predicted"/>
<dbReference type="Proteomes" id="UP000002051">
    <property type="component" value="Unassembled WGS sequence"/>
</dbReference>
<feature type="region of interest" description="Disordered" evidence="1">
    <location>
        <begin position="14"/>
        <end position="89"/>
    </location>
</feature>
<feature type="compositionally biased region" description="Low complexity" evidence="1">
    <location>
        <begin position="42"/>
        <end position="53"/>
    </location>
</feature>
<reference evidence="2 4" key="1">
    <citation type="journal article" date="2011" name="Nature">
        <title>The Medicago genome provides insight into the evolution of rhizobial symbioses.</title>
        <authorList>
            <person name="Young N.D."/>
            <person name="Debelle F."/>
            <person name="Oldroyd G.E."/>
            <person name="Geurts R."/>
            <person name="Cannon S.B."/>
            <person name="Udvardi M.K."/>
            <person name="Benedito V.A."/>
            <person name="Mayer K.F."/>
            <person name="Gouzy J."/>
            <person name="Schoof H."/>
            <person name="Van de Peer Y."/>
            <person name="Proost S."/>
            <person name="Cook D.R."/>
            <person name="Meyers B.C."/>
            <person name="Spannagl M."/>
            <person name="Cheung F."/>
            <person name="De Mita S."/>
            <person name="Krishnakumar V."/>
            <person name="Gundlach H."/>
            <person name="Zhou S."/>
            <person name="Mudge J."/>
            <person name="Bharti A.K."/>
            <person name="Murray J.D."/>
            <person name="Naoumkina M.A."/>
            <person name="Rosen B."/>
            <person name="Silverstein K.A."/>
            <person name="Tang H."/>
            <person name="Rombauts S."/>
            <person name="Zhao P.X."/>
            <person name="Zhou P."/>
            <person name="Barbe V."/>
            <person name="Bardou P."/>
            <person name="Bechner M."/>
            <person name="Bellec A."/>
            <person name="Berger A."/>
            <person name="Berges H."/>
            <person name="Bidwell S."/>
            <person name="Bisseling T."/>
            <person name="Choisne N."/>
            <person name="Couloux A."/>
            <person name="Denny R."/>
            <person name="Deshpande S."/>
            <person name="Dai X."/>
            <person name="Doyle J.J."/>
            <person name="Dudez A.M."/>
            <person name="Farmer A.D."/>
            <person name="Fouteau S."/>
            <person name="Franken C."/>
            <person name="Gibelin C."/>
            <person name="Gish J."/>
            <person name="Goldstein S."/>
            <person name="Gonzalez A.J."/>
            <person name="Green P.J."/>
            <person name="Hallab A."/>
            <person name="Hartog M."/>
            <person name="Hua A."/>
            <person name="Humphray S.J."/>
            <person name="Jeong D.H."/>
            <person name="Jing Y."/>
            <person name="Jocker A."/>
            <person name="Kenton S.M."/>
            <person name="Kim D.J."/>
            <person name="Klee K."/>
            <person name="Lai H."/>
            <person name="Lang C."/>
            <person name="Lin S."/>
            <person name="Macmil S.L."/>
            <person name="Magdelenat G."/>
            <person name="Matthews L."/>
            <person name="McCorrison J."/>
            <person name="Monaghan E.L."/>
            <person name="Mun J.H."/>
            <person name="Najar F.Z."/>
            <person name="Nicholson C."/>
            <person name="Noirot C."/>
            <person name="O'Bleness M."/>
            <person name="Paule C.R."/>
            <person name="Poulain J."/>
            <person name="Prion F."/>
            <person name="Qin B."/>
            <person name="Qu C."/>
            <person name="Retzel E.F."/>
            <person name="Riddle C."/>
            <person name="Sallet E."/>
            <person name="Samain S."/>
            <person name="Samson N."/>
            <person name="Sanders I."/>
            <person name="Saurat O."/>
            <person name="Scarpelli C."/>
            <person name="Schiex T."/>
            <person name="Segurens B."/>
            <person name="Severin A.J."/>
            <person name="Sherrier D.J."/>
            <person name="Shi R."/>
            <person name="Sims S."/>
            <person name="Singer S.R."/>
            <person name="Sinharoy S."/>
            <person name="Sterck L."/>
            <person name="Viollet A."/>
            <person name="Wang B.B."/>
            <person name="Wang K."/>
            <person name="Wang M."/>
            <person name="Wang X."/>
            <person name="Warfsmann J."/>
            <person name="Weissenbach J."/>
            <person name="White D.D."/>
            <person name="White J.D."/>
            <person name="Wiley G.B."/>
            <person name="Wincker P."/>
            <person name="Xing Y."/>
            <person name="Yang L."/>
            <person name="Yao Z."/>
            <person name="Ying F."/>
            <person name="Zhai J."/>
            <person name="Zhou L."/>
            <person name="Zuber A."/>
            <person name="Denarie J."/>
            <person name="Dixon R.A."/>
            <person name="May G.D."/>
            <person name="Schwartz D.C."/>
            <person name="Rogers J."/>
            <person name="Quetier F."/>
            <person name="Town C.D."/>
            <person name="Roe B.A."/>
        </authorList>
    </citation>
    <scope>NUCLEOTIDE SEQUENCE [LARGE SCALE GENOMIC DNA]</scope>
    <source>
        <strain evidence="2">A17</strain>
        <strain evidence="3 4">cv. Jemalong A17</strain>
    </source>
</reference>
<dbReference type="EnsemblPlants" id="KEH23353">
    <property type="protein sequence ID" value="KEH23353"/>
    <property type="gene ID" value="MTR_7g076885"/>
</dbReference>
<evidence type="ECO:0000313" key="4">
    <source>
        <dbReference type="Proteomes" id="UP000002051"/>
    </source>
</evidence>
<organism evidence="2 4">
    <name type="scientific">Medicago truncatula</name>
    <name type="common">Barrel medic</name>
    <name type="synonym">Medicago tribuloides</name>
    <dbReference type="NCBI Taxonomy" id="3880"/>
    <lineage>
        <taxon>Eukaryota</taxon>
        <taxon>Viridiplantae</taxon>
        <taxon>Streptophyta</taxon>
        <taxon>Embryophyta</taxon>
        <taxon>Tracheophyta</taxon>
        <taxon>Spermatophyta</taxon>
        <taxon>Magnoliopsida</taxon>
        <taxon>eudicotyledons</taxon>
        <taxon>Gunneridae</taxon>
        <taxon>Pentapetalae</taxon>
        <taxon>rosids</taxon>
        <taxon>fabids</taxon>
        <taxon>Fabales</taxon>
        <taxon>Fabaceae</taxon>
        <taxon>Papilionoideae</taxon>
        <taxon>50 kb inversion clade</taxon>
        <taxon>NPAAA clade</taxon>
        <taxon>Hologalegina</taxon>
        <taxon>IRL clade</taxon>
        <taxon>Trifolieae</taxon>
        <taxon>Medicago</taxon>
    </lineage>
</organism>
<evidence type="ECO:0000313" key="2">
    <source>
        <dbReference type="EMBL" id="KEH23353.1"/>
    </source>
</evidence>
<protein>
    <submittedName>
        <fullName evidence="2 3">Uncharacterized protein</fullName>
    </submittedName>
</protein>
<evidence type="ECO:0000313" key="3">
    <source>
        <dbReference type="EnsemblPlants" id="KEH23353"/>
    </source>
</evidence>
<feature type="compositionally biased region" description="Polar residues" evidence="1">
    <location>
        <begin position="16"/>
        <end position="34"/>
    </location>
</feature>
<dbReference type="AlphaFoldDB" id="A0A072U2I1"/>
<gene>
    <name evidence="2" type="ordered locus">MTR_7g076885</name>
</gene>
<name>A0A072U2I1_MEDTR</name>